<name>A0ABQ5WIF9_GLUJA</name>
<dbReference type="EMBL" id="BSNT01000047">
    <property type="protein sequence ID" value="GLQ59647.1"/>
    <property type="molecule type" value="Genomic_DNA"/>
</dbReference>
<accession>A0ABQ5WIF9</accession>
<evidence type="ECO:0000313" key="3">
    <source>
        <dbReference type="Proteomes" id="UP001156613"/>
    </source>
</evidence>
<evidence type="ECO:0000256" key="1">
    <source>
        <dbReference type="SAM" id="Phobius"/>
    </source>
</evidence>
<keyword evidence="1" id="KW-0812">Transmembrane</keyword>
<keyword evidence="1" id="KW-0472">Membrane</keyword>
<proteinExistence type="predicted"/>
<reference evidence="3" key="1">
    <citation type="journal article" date="2019" name="Int. J. Syst. Evol. Microbiol.">
        <title>The Global Catalogue of Microorganisms (GCM) 10K type strain sequencing project: providing services to taxonomists for standard genome sequencing and annotation.</title>
        <authorList>
            <consortium name="The Broad Institute Genomics Platform"/>
            <consortium name="The Broad Institute Genome Sequencing Center for Infectious Disease"/>
            <person name="Wu L."/>
            <person name="Ma J."/>
        </authorList>
    </citation>
    <scope>NUCLEOTIDE SEQUENCE [LARGE SCALE GENOMIC DNA]</scope>
    <source>
        <strain evidence="3">NBRC 3271</strain>
    </source>
</reference>
<sequence length="178" mass="20182">MNSSDLGFFEELGLTLERVNSRLDREATQSSDLGRDMKALHQSVETLTQLVTTQQDVRLSGIREEPVSEAMARLTGLIAREIPEHLSRQSRDLTETLTREHKALKQTLWDEIDRLENRKTVSKTRYLPYPAITFGFWGGILLMALVDRGVAHFALGSTFDFWWTDPLTMALAWVSGAS</sequence>
<gene>
    <name evidence="2" type="ORF">GCM10010937_14500</name>
</gene>
<keyword evidence="3" id="KW-1185">Reference proteome</keyword>
<comment type="caution">
    <text evidence="2">The sequence shown here is derived from an EMBL/GenBank/DDBJ whole genome shotgun (WGS) entry which is preliminary data.</text>
</comment>
<dbReference type="RefSeq" id="WP_062020842.1">
    <property type="nucleotide sequence ID" value="NZ_BSNT01000047.1"/>
</dbReference>
<evidence type="ECO:0000313" key="2">
    <source>
        <dbReference type="EMBL" id="GLQ59647.1"/>
    </source>
</evidence>
<keyword evidence="1" id="KW-1133">Transmembrane helix</keyword>
<feature type="transmembrane region" description="Helical" evidence="1">
    <location>
        <begin position="126"/>
        <end position="146"/>
    </location>
</feature>
<protein>
    <submittedName>
        <fullName evidence="2">Uncharacterized protein</fullName>
    </submittedName>
</protein>
<organism evidence="2 3">
    <name type="scientific">Gluconobacter japonicus</name>
    <dbReference type="NCBI Taxonomy" id="376620"/>
    <lineage>
        <taxon>Bacteria</taxon>
        <taxon>Pseudomonadati</taxon>
        <taxon>Pseudomonadota</taxon>
        <taxon>Alphaproteobacteria</taxon>
        <taxon>Acetobacterales</taxon>
        <taxon>Acetobacteraceae</taxon>
        <taxon>Gluconobacter</taxon>
    </lineage>
</organism>
<dbReference type="Proteomes" id="UP001156613">
    <property type="component" value="Unassembled WGS sequence"/>
</dbReference>